<dbReference type="NCBIfam" id="TIGR02727">
    <property type="entry name" value="MTHFS_bact"/>
    <property type="match status" value="1"/>
</dbReference>
<dbReference type="Pfam" id="PF01812">
    <property type="entry name" value="5-FTHF_cyc-lig"/>
    <property type="match status" value="1"/>
</dbReference>
<protein>
    <recommendedName>
        <fullName evidence="5">5-formyltetrahydrofolate cyclo-ligase</fullName>
        <ecNumber evidence="5">6.3.3.2</ecNumber>
    </recommendedName>
</protein>
<evidence type="ECO:0000313" key="7">
    <source>
        <dbReference type="Proteomes" id="UP000198850"/>
    </source>
</evidence>
<dbReference type="PANTHER" id="PTHR23407:SF1">
    <property type="entry name" value="5-FORMYLTETRAHYDROFOLATE CYCLO-LIGASE"/>
    <property type="match status" value="1"/>
</dbReference>
<feature type="binding site" evidence="4">
    <location>
        <position position="48"/>
    </location>
    <ligand>
        <name>substrate</name>
    </ligand>
</feature>
<dbReference type="GO" id="GO:0030272">
    <property type="term" value="F:5-formyltetrahydrofolate cyclo-ligase activity"/>
    <property type="evidence" value="ECO:0007669"/>
    <property type="project" value="UniProtKB-EC"/>
</dbReference>
<evidence type="ECO:0000313" key="6">
    <source>
        <dbReference type="EMBL" id="SEA94617.1"/>
    </source>
</evidence>
<dbReference type="EC" id="6.3.3.2" evidence="5"/>
<accession>A0A1H4FC46</accession>
<dbReference type="GO" id="GO:0009396">
    <property type="term" value="P:folic acid-containing compound biosynthetic process"/>
    <property type="evidence" value="ECO:0007669"/>
    <property type="project" value="TreeGrafter"/>
</dbReference>
<keyword evidence="7" id="KW-1185">Reference proteome</keyword>
<evidence type="ECO:0000256" key="3">
    <source>
        <dbReference type="ARBA" id="ARBA00022840"/>
    </source>
</evidence>
<keyword evidence="6" id="KW-0436">Ligase</keyword>
<comment type="cofactor">
    <cofactor evidence="5">
        <name>Mg(2+)</name>
        <dbReference type="ChEBI" id="CHEBI:18420"/>
    </cofactor>
</comment>
<evidence type="ECO:0000256" key="5">
    <source>
        <dbReference type="RuleBase" id="RU361279"/>
    </source>
</evidence>
<feature type="binding site" evidence="4">
    <location>
        <begin position="3"/>
        <end position="7"/>
    </location>
    <ligand>
        <name>ATP</name>
        <dbReference type="ChEBI" id="CHEBI:30616"/>
    </ligand>
</feature>
<dbReference type="InterPro" id="IPR002698">
    <property type="entry name" value="FTHF_cligase"/>
</dbReference>
<gene>
    <name evidence="6" type="ORF">SAMN05443550_107113</name>
</gene>
<dbReference type="PANTHER" id="PTHR23407">
    <property type="entry name" value="ATPASE INHIBITOR/5-FORMYLTETRAHYDROFOLATE CYCLO-LIGASE"/>
    <property type="match status" value="1"/>
</dbReference>
<comment type="similarity">
    <text evidence="1 5">Belongs to the 5-formyltetrahydrofolate cyclo-ligase family.</text>
</comment>
<dbReference type="Gene3D" id="3.40.50.10420">
    <property type="entry name" value="NagB/RpiA/CoA transferase-like"/>
    <property type="match status" value="1"/>
</dbReference>
<proteinExistence type="inferred from homology"/>
<dbReference type="InterPro" id="IPR024185">
    <property type="entry name" value="FTHF_cligase-like_sf"/>
</dbReference>
<dbReference type="STRING" id="425514.SAMN05443550_107113"/>
<dbReference type="InterPro" id="IPR037171">
    <property type="entry name" value="NagB/RpiA_transferase-like"/>
</dbReference>
<name>A0A1H4FC46_9SPHI</name>
<dbReference type="Proteomes" id="UP000198850">
    <property type="component" value="Unassembled WGS sequence"/>
</dbReference>
<evidence type="ECO:0000256" key="2">
    <source>
        <dbReference type="ARBA" id="ARBA00022741"/>
    </source>
</evidence>
<comment type="catalytic activity">
    <reaction evidence="5">
        <text>(6S)-5-formyl-5,6,7,8-tetrahydrofolate + ATP = (6R)-5,10-methenyltetrahydrofolate + ADP + phosphate</text>
        <dbReference type="Rhea" id="RHEA:10488"/>
        <dbReference type="ChEBI" id="CHEBI:30616"/>
        <dbReference type="ChEBI" id="CHEBI:43474"/>
        <dbReference type="ChEBI" id="CHEBI:57455"/>
        <dbReference type="ChEBI" id="CHEBI:57457"/>
        <dbReference type="ChEBI" id="CHEBI:456216"/>
        <dbReference type="EC" id="6.3.3.2"/>
    </reaction>
</comment>
<feature type="binding site" evidence="4">
    <location>
        <position position="55"/>
    </location>
    <ligand>
        <name>substrate</name>
    </ligand>
</feature>
<dbReference type="AlphaFoldDB" id="A0A1H4FC46"/>
<keyword evidence="2 4" id="KW-0547">Nucleotide-binding</keyword>
<dbReference type="EMBL" id="FNRA01000007">
    <property type="protein sequence ID" value="SEA94617.1"/>
    <property type="molecule type" value="Genomic_DNA"/>
</dbReference>
<evidence type="ECO:0000256" key="1">
    <source>
        <dbReference type="ARBA" id="ARBA00010638"/>
    </source>
</evidence>
<dbReference type="GO" id="GO:0005524">
    <property type="term" value="F:ATP binding"/>
    <property type="evidence" value="ECO:0007669"/>
    <property type="project" value="UniProtKB-KW"/>
</dbReference>
<evidence type="ECO:0000256" key="4">
    <source>
        <dbReference type="PIRSR" id="PIRSR006806-1"/>
    </source>
</evidence>
<dbReference type="OrthoDB" id="9801938at2"/>
<dbReference type="PIRSF" id="PIRSF006806">
    <property type="entry name" value="FTHF_cligase"/>
    <property type="match status" value="1"/>
</dbReference>
<keyword evidence="5" id="KW-0479">Metal-binding</keyword>
<sequence length="188" mass="21720">MTKAEIRKQETARRKALSLQQVIALSEKLLHQFSTLDFGGMQTVHFFLPIEENNEPDTFMLIKWLKMHEPQIKIIVPKADFTTSLMTHHPYNGEDELQKSLFNILEPVLDEQYTGKIDMVIVPLLAFDSRGYRVGYGKGFYDRFLENQDALKVGLSLFESVDTISDTHDNDVPLDLCLTPERIVRFKD</sequence>
<reference evidence="6 7" key="1">
    <citation type="submission" date="2016-10" db="EMBL/GenBank/DDBJ databases">
        <authorList>
            <person name="de Groot N.N."/>
        </authorList>
    </citation>
    <scope>NUCLEOTIDE SEQUENCE [LARGE SCALE GENOMIC DNA]</scope>
    <source>
        <strain evidence="6 7">DSM 19033</strain>
    </source>
</reference>
<keyword evidence="3 4" id="KW-0067">ATP-binding</keyword>
<dbReference type="RefSeq" id="WP_090557516.1">
    <property type="nucleotide sequence ID" value="NZ_FNRA01000007.1"/>
</dbReference>
<feature type="binding site" evidence="4">
    <location>
        <begin position="133"/>
        <end position="141"/>
    </location>
    <ligand>
        <name>ATP</name>
        <dbReference type="ChEBI" id="CHEBI:30616"/>
    </ligand>
</feature>
<organism evidence="6 7">
    <name type="scientific">Pedobacter hartonius</name>
    <dbReference type="NCBI Taxonomy" id="425514"/>
    <lineage>
        <taxon>Bacteria</taxon>
        <taxon>Pseudomonadati</taxon>
        <taxon>Bacteroidota</taxon>
        <taxon>Sphingobacteriia</taxon>
        <taxon>Sphingobacteriales</taxon>
        <taxon>Sphingobacteriaceae</taxon>
        <taxon>Pedobacter</taxon>
    </lineage>
</organism>
<dbReference type="SUPFAM" id="SSF100950">
    <property type="entry name" value="NagB/RpiA/CoA transferase-like"/>
    <property type="match status" value="1"/>
</dbReference>
<dbReference type="GO" id="GO:0046872">
    <property type="term" value="F:metal ion binding"/>
    <property type="evidence" value="ECO:0007669"/>
    <property type="project" value="UniProtKB-KW"/>
</dbReference>
<dbReference type="GO" id="GO:0035999">
    <property type="term" value="P:tetrahydrofolate interconversion"/>
    <property type="evidence" value="ECO:0007669"/>
    <property type="project" value="TreeGrafter"/>
</dbReference>
<keyword evidence="5" id="KW-0460">Magnesium</keyword>